<feature type="domain" description="Beta-ketoacyl synthase-like N-terminal" evidence="2">
    <location>
        <begin position="2"/>
        <end position="121"/>
    </location>
</feature>
<dbReference type="Pfam" id="PF00109">
    <property type="entry name" value="ketoacyl-synt"/>
    <property type="match status" value="1"/>
</dbReference>
<dbReference type="PANTHER" id="PTHR11712:SF336">
    <property type="entry name" value="3-OXOACYL-[ACYL-CARRIER-PROTEIN] SYNTHASE, MITOCHONDRIAL"/>
    <property type="match status" value="1"/>
</dbReference>
<dbReference type="Gene3D" id="3.40.47.10">
    <property type="match status" value="1"/>
</dbReference>
<dbReference type="PANTHER" id="PTHR11712">
    <property type="entry name" value="POLYKETIDE SYNTHASE-RELATED"/>
    <property type="match status" value="1"/>
</dbReference>
<proteinExistence type="predicted"/>
<sequence>MNQVVITGVGVVSSIGNGIDDFWNSLKDGKSGITAVTRFEAGDIASQVASEVTDFNPEDFMDPKEVRRNDRYSHLALAASRYALADSNLSKDKLVPERTGVLVGSGIGGMETIEKQMTTLIERGPRRVLLS</sequence>
<evidence type="ECO:0000256" key="1">
    <source>
        <dbReference type="ARBA" id="ARBA00022679"/>
    </source>
</evidence>
<dbReference type="InterPro" id="IPR016039">
    <property type="entry name" value="Thiolase-like"/>
</dbReference>
<name>D6PKP1_9ZZZZ</name>
<keyword evidence="1" id="KW-0808">Transferase</keyword>
<protein>
    <recommendedName>
        <fullName evidence="2">Beta-ketoacyl synthase-like N-terminal domain-containing protein</fullName>
    </recommendedName>
</protein>
<dbReference type="InterPro" id="IPR000794">
    <property type="entry name" value="Beta-ketoacyl_synthase"/>
</dbReference>
<evidence type="ECO:0000313" key="3">
    <source>
        <dbReference type="EMBL" id="ADD96292.1"/>
    </source>
</evidence>
<dbReference type="InterPro" id="IPR014030">
    <property type="entry name" value="Ketoacyl_synth_N"/>
</dbReference>
<dbReference type="SUPFAM" id="SSF53901">
    <property type="entry name" value="Thiolase-like"/>
    <property type="match status" value="1"/>
</dbReference>
<dbReference type="AlphaFoldDB" id="D6PKP1"/>
<evidence type="ECO:0000259" key="2">
    <source>
        <dbReference type="Pfam" id="PF00109"/>
    </source>
</evidence>
<dbReference type="EMBL" id="GU943130">
    <property type="protein sequence ID" value="ADD96292.1"/>
    <property type="molecule type" value="Genomic_DNA"/>
</dbReference>
<dbReference type="GO" id="GO:0004315">
    <property type="term" value="F:3-oxoacyl-[acyl-carrier-protein] synthase activity"/>
    <property type="evidence" value="ECO:0007669"/>
    <property type="project" value="TreeGrafter"/>
</dbReference>
<accession>D6PKP1</accession>
<dbReference type="GO" id="GO:0006633">
    <property type="term" value="P:fatty acid biosynthetic process"/>
    <property type="evidence" value="ECO:0007669"/>
    <property type="project" value="TreeGrafter"/>
</dbReference>
<reference evidence="3" key="1">
    <citation type="journal article" date="2010" name="ISME J.">
        <title>Metagenome of the Mediterranean deep chlorophyll maximum studied by direct and fosmid library 454 pyrosequencing.</title>
        <authorList>
            <person name="Ghai R."/>
            <person name="Martin-Cuadrado A.B."/>
            <person name="Molto A.G."/>
            <person name="Heredia I.G."/>
            <person name="Cabrera R."/>
            <person name="Martin J."/>
            <person name="Verdu M."/>
            <person name="Deschamps P."/>
            <person name="Moreira D."/>
            <person name="Lopez-Garcia P."/>
            <person name="Mira A."/>
            <person name="Rodriguez-Valera F."/>
        </authorList>
    </citation>
    <scope>NUCLEOTIDE SEQUENCE</scope>
</reference>
<organism evidence="3">
    <name type="scientific">uncultured organism MedDCM-OCT-S08-C1656</name>
    <dbReference type="NCBI Taxonomy" id="743631"/>
    <lineage>
        <taxon>unclassified sequences</taxon>
        <taxon>environmental samples</taxon>
    </lineage>
</organism>